<protein>
    <submittedName>
        <fullName evidence="1">Uncharacterized protein</fullName>
    </submittedName>
</protein>
<sequence length="151" mass="17303">MLFCLFSSRAKYLYRRTLDLRLPDPDWHGRRQEEHRAFMDDWTQEPQQLEPGRDETIFSTGDHRSTQAFMSVRKRTRSRVTENPVAMVQSDMKVKKCMGGMDHRSHCTPHQYLAQAGEANDPTSGPNLVMNPGHVPPEVCCAYAKKKPAIG</sequence>
<evidence type="ECO:0000313" key="2">
    <source>
        <dbReference type="Proteomes" id="UP000031443"/>
    </source>
</evidence>
<dbReference type="EMBL" id="KB518472">
    <property type="protein sequence ID" value="EMP38818.1"/>
    <property type="molecule type" value="Genomic_DNA"/>
</dbReference>
<accession>M7C336</accession>
<proteinExistence type="predicted"/>
<dbReference type="AlphaFoldDB" id="M7C336"/>
<keyword evidence="2" id="KW-1185">Reference proteome</keyword>
<name>M7C336_CHEMY</name>
<organism evidence="1 2">
    <name type="scientific">Chelonia mydas</name>
    <name type="common">Green sea-turtle</name>
    <name type="synonym">Chelonia agassizi</name>
    <dbReference type="NCBI Taxonomy" id="8469"/>
    <lineage>
        <taxon>Eukaryota</taxon>
        <taxon>Metazoa</taxon>
        <taxon>Chordata</taxon>
        <taxon>Craniata</taxon>
        <taxon>Vertebrata</taxon>
        <taxon>Euteleostomi</taxon>
        <taxon>Archelosauria</taxon>
        <taxon>Testudinata</taxon>
        <taxon>Testudines</taxon>
        <taxon>Cryptodira</taxon>
        <taxon>Durocryptodira</taxon>
        <taxon>Americhelydia</taxon>
        <taxon>Chelonioidea</taxon>
        <taxon>Cheloniidae</taxon>
        <taxon>Chelonia</taxon>
    </lineage>
</organism>
<reference evidence="2" key="1">
    <citation type="journal article" date="2013" name="Nat. Genet.">
        <title>The draft genomes of soft-shell turtle and green sea turtle yield insights into the development and evolution of the turtle-specific body plan.</title>
        <authorList>
            <person name="Wang Z."/>
            <person name="Pascual-Anaya J."/>
            <person name="Zadissa A."/>
            <person name="Li W."/>
            <person name="Niimura Y."/>
            <person name="Huang Z."/>
            <person name="Li C."/>
            <person name="White S."/>
            <person name="Xiong Z."/>
            <person name="Fang D."/>
            <person name="Wang B."/>
            <person name="Ming Y."/>
            <person name="Chen Y."/>
            <person name="Zheng Y."/>
            <person name="Kuraku S."/>
            <person name="Pignatelli M."/>
            <person name="Herrero J."/>
            <person name="Beal K."/>
            <person name="Nozawa M."/>
            <person name="Li Q."/>
            <person name="Wang J."/>
            <person name="Zhang H."/>
            <person name="Yu L."/>
            <person name="Shigenobu S."/>
            <person name="Wang J."/>
            <person name="Liu J."/>
            <person name="Flicek P."/>
            <person name="Searle S."/>
            <person name="Wang J."/>
            <person name="Kuratani S."/>
            <person name="Yin Y."/>
            <person name="Aken B."/>
            <person name="Zhang G."/>
            <person name="Irie N."/>
        </authorList>
    </citation>
    <scope>NUCLEOTIDE SEQUENCE [LARGE SCALE GENOMIC DNA]</scope>
</reference>
<dbReference type="Proteomes" id="UP000031443">
    <property type="component" value="Unassembled WGS sequence"/>
</dbReference>
<gene>
    <name evidence="1" type="ORF">UY3_03942</name>
</gene>
<evidence type="ECO:0000313" key="1">
    <source>
        <dbReference type="EMBL" id="EMP38818.1"/>
    </source>
</evidence>